<dbReference type="AlphaFoldDB" id="A0A813D5M8"/>
<feature type="compositionally biased region" description="Basic and acidic residues" evidence="2">
    <location>
        <begin position="322"/>
        <end position="347"/>
    </location>
</feature>
<comment type="caution">
    <text evidence="3">The sequence shown here is derived from an EMBL/GenBank/DDBJ whole genome shotgun (WGS) entry which is preliminary data.</text>
</comment>
<feature type="coiled-coil region" evidence="1">
    <location>
        <begin position="369"/>
        <end position="438"/>
    </location>
</feature>
<evidence type="ECO:0000256" key="2">
    <source>
        <dbReference type="SAM" id="MobiDB-lite"/>
    </source>
</evidence>
<proteinExistence type="predicted"/>
<feature type="compositionally biased region" description="Low complexity" evidence="2">
    <location>
        <begin position="843"/>
        <end position="853"/>
    </location>
</feature>
<feature type="region of interest" description="Disordered" evidence="2">
    <location>
        <begin position="496"/>
        <end position="515"/>
    </location>
</feature>
<reference evidence="3" key="1">
    <citation type="submission" date="2021-02" db="EMBL/GenBank/DDBJ databases">
        <authorList>
            <person name="Dougan E. K."/>
            <person name="Rhodes N."/>
            <person name="Thang M."/>
            <person name="Chan C."/>
        </authorList>
    </citation>
    <scope>NUCLEOTIDE SEQUENCE</scope>
</reference>
<feature type="region of interest" description="Disordered" evidence="2">
    <location>
        <begin position="296"/>
        <end position="359"/>
    </location>
</feature>
<evidence type="ECO:0000313" key="4">
    <source>
        <dbReference type="Proteomes" id="UP000654075"/>
    </source>
</evidence>
<sequence length="1105" mass="119269">MAAAVAESGPLTSASVASAAPAVAAAAATAGLPPASATTGDGGWPEPRELESWLLGTASEADPAATAVRKLLQTNPGVQAHLASDEVMAGIVQLFAKRVRAKIQLSEPPLQTSTLIRPLCELTWRIVAVIIMSLSDFGVERGVEGISSSEAVGAIGAGFLPTNFWAAALPTKAHGGLKMLLKTNEELGFRFNEARRAYLRELAEHRDRQRRLSADAHQRLELLREQPIMFYEPLESLLDETTKDFVREVVEERMKLGLQADFQHLAAEEEQEKSTGLLQEKIDELESTVEQLEQDARQLASRAQRADQMLKRAEDSLQQSRAETEDAARRAEAAEERSEKEDVHDEPSEPNPPQDDGTDKALIVANQRLKEVSAEIELRRSEIEDLQGTVEELDGERAEATRKLLAEAANSALLQAQVESLQVELAALQQKLTSDSADGAPKLQKSDVEAAQSVAASATAAIASANAAAAEANGRAQALEQQVEQHRQAEQELRTAKTELEESRSAAESRAAAAEQQAKKLAAALQSSTSADARETVSVDDRSGEVAQFGAELTQLQDALAEKDGEISRLRSQLKKAQEKASFSSAEEAKPPQEEEVADTEAKQPSSKWKTKYEELEEQHEALEEETEKLRAKVKALLRKLKDSMAEEEMKEMLERIELDMPVIFRKSKAWERLWDDANRRISLCNVRAQRLSLVQQEMVEDATEAAEKQGGRAMEQVNLLANLQRASITSQTRFHQAAQVFHAMFRRSSFTEAVPVTTVTLEILSPPESGSGSPQADTAQDSPKPARLRRPSVATGCPPALKADSAASSKAAPFKAGGAKLRSSMTMPAFSPSDLPEPTPAPSSSVPVPASPSKGKAISIAGLLREASVQLAEESQTLAVSSEDQKLGRPEAATTALAYAAEASRPELPRMHTMTESLGYGGQDVEDAELQLADALPAETPFLQSPSAAEMSGILLLQVLWLVWNRIAKTRAVQLLKVNLGLAVVAGVTGQVAAPATAARVGVSDSRAAAEKRAAASTVVAHPVADIPRNPSFCGSTEVAKYVLEDVFLTTCFLTVLKVYSVGFEDLSELRQANEEWTAELGHLASNQALRREGGLAEDVYVLE</sequence>
<feature type="region of interest" description="Disordered" evidence="2">
    <location>
        <begin position="826"/>
        <end position="853"/>
    </location>
</feature>
<feature type="compositionally biased region" description="Low complexity" evidence="2">
    <location>
        <begin position="799"/>
        <end position="813"/>
    </location>
</feature>
<organism evidence="3 4">
    <name type="scientific">Polarella glacialis</name>
    <name type="common">Dinoflagellate</name>
    <dbReference type="NCBI Taxonomy" id="89957"/>
    <lineage>
        <taxon>Eukaryota</taxon>
        <taxon>Sar</taxon>
        <taxon>Alveolata</taxon>
        <taxon>Dinophyceae</taxon>
        <taxon>Suessiales</taxon>
        <taxon>Suessiaceae</taxon>
        <taxon>Polarella</taxon>
    </lineage>
</organism>
<feature type="region of interest" description="Disordered" evidence="2">
    <location>
        <begin position="578"/>
        <end position="612"/>
    </location>
</feature>
<gene>
    <name evidence="3" type="ORF">PGLA1383_LOCUS2600</name>
</gene>
<evidence type="ECO:0000313" key="3">
    <source>
        <dbReference type="EMBL" id="CAE8583644.1"/>
    </source>
</evidence>
<dbReference type="Proteomes" id="UP000654075">
    <property type="component" value="Unassembled WGS sequence"/>
</dbReference>
<dbReference type="EMBL" id="CAJNNV010000817">
    <property type="protein sequence ID" value="CAE8583644.1"/>
    <property type="molecule type" value="Genomic_DNA"/>
</dbReference>
<evidence type="ECO:0000256" key="1">
    <source>
        <dbReference type="SAM" id="Coils"/>
    </source>
</evidence>
<keyword evidence="4" id="KW-1185">Reference proteome</keyword>
<protein>
    <submittedName>
        <fullName evidence="3">Uncharacterized protein</fullName>
    </submittedName>
</protein>
<feature type="compositionally biased region" description="Basic and acidic residues" evidence="2">
    <location>
        <begin position="496"/>
        <end position="507"/>
    </location>
</feature>
<keyword evidence="1" id="KW-0175">Coiled coil</keyword>
<accession>A0A813D5M8</accession>
<name>A0A813D5M8_POLGL</name>
<feature type="compositionally biased region" description="Polar residues" evidence="2">
    <location>
        <begin position="769"/>
        <end position="782"/>
    </location>
</feature>
<feature type="region of interest" description="Disordered" evidence="2">
    <location>
        <begin position="765"/>
        <end position="813"/>
    </location>
</feature>
<feature type="compositionally biased region" description="Basic and acidic residues" evidence="2">
    <location>
        <begin position="304"/>
        <end position="315"/>
    </location>
</feature>